<feature type="transmembrane region" description="Helical" evidence="1">
    <location>
        <begin position="16"/>
        <end position="38"/>
    </location>
</feature>
<dbReference type="InterPro" id="IPR012171">
    <property type="entry name" value="Fatty_acid_desaturase"/>
</dbReference>
<dbReference type="InterPro" id="IPR005804">
    <property type="entry name" value="FA_desaturase_dom"/>
</dbReference>
<organism evidence="3">
    <name type="scientific">viral metagenome</name>
    <dbReference type="NCBI Taxonomy" id="1070528"/>
    <lineage>
        <taxon>unclassified sequences</taxon>
        <taxon>metagenomes</taxon>
        <taxon>organismal metagenomes</taxon>
    </lineage>
</organism>
<evidence type="ECO:0000256" key="1">
    <source>
        <dbReference type="SAM" id="Phobius"/>
    </source>
</evidence>
<evidence type="ECO:0000259" key="2">
    <source>
        <dbReference type="Pfam" id="PF00487"/>
    </source>
</evidence>
<keyword evidence="1" id="KW-0812">Transmembrane</keyword>
<accession>A0A6C0B5C1</accession>
<dbReference type="AlphaFoldDB" id="A0A6C0B5C1"/>
<proteinExistence type="predicted"/>
<protein>
    <recommendedName>
        <fullName evidence="2">Fatty acid desaturase domain-containing protein</fullName>
    </recommendedName>
</protein>
<dbReference type="GO" id="GO:0016020">
    <property type="term" value="C:membrane"/>
    <property type="evidence" value="ECO:0007669"/>
    <property type="project" value="TreeGrafter"/>
</dbReference>
<feature type="transmembrane region" description="Helical" evidence="1">
    <location>
        <begin position="45"/>
        <end position="61"/>
    </location>
</feature>
<dbReference type="GO" id="GO:0016717">
    <property type="term" value="F:oxidoreductase activity, acting on paired donors, with oxidation of a pair of donors resulting in the reduction of molecular oxygen to two molecules of water"/>
    <property type="evidence" value="ECO:0007669"/>
    <property type="project" value="TreeGrafter"/>
</dbReference>
<feature type="transmembrane region" description="Helical" evidence="1">
    <location>
        <begin position="218"/>
        <end position="236"/>
    </location>
</feature>
<sequence length="317" mass="36814">MDNERNLDSCKANSGFIAYPTVLLFLLGYSFIGSAAILRLTYNYSSFYTLPLSILGTYSLFPVIHDGSHQTISDNKLYNEIISYVAGVPFFFAPFPTWRFVHLRHHHFTNIPDKDPDYYAGGGVKNKLYLPFRWSTHVIHYYRYVIKELYKRLHKNITKKLSNNTVYELANFKNIATDQHIQSSAKILFITILAIFINIAISLYAFSNNFFDDLAILWIIPSALTIIILSVLFDYLPHRDYTVDIRESKYKSTNMTHGLFGTTGKVNKCIAALTCNQLTYHNIHHLYPRVPFYKYPEIWEEKKDELIKLGTNIQSIF</sequence>
<feature type="transmembrane region" description="Helical" evidence="1">
    <location>
        <begin position="187"/>
        <end position="206"/>
    </location>
</feature>
<dbReference type="PANTHER" id="PTHR19353:SF19">
    <property type="entry name" value="DELTA(5) FATTY ACID DESATURASE C-RELATED"/>
    <property type="match status" value="1"/>
</dbReference>
<feature type="domain" description="Fatty acid desaturase" evidence="2">
    <location>
        <begin position="53"/>
        <end position="311"/>
    </location>
</feature>
<keyword evidence="1" id="KW-0472">Membrane</keyword>
<keyword evidence="1" id="KW-1133">Transmembrane helix</keyword>
<dbReference type="GO" id="GO:0008610">
    <property type="term" value="P:lipid biosynthetic process"/>
    <property type="evidence" value="ECO:0007669"/>
    <property type="project" value="UniProtKB-ARBA"/>
</dbReference>
<feature type="transmembrane region" description="Helical" evidence="1">
    <location>
        <begin position="81"/>
        <end position="101"/>
    </location>
</feature>
<dbReference type="Pfam" id="PF00487">
    <property type="entry name" value="FA_desaturase"/>
    <property type="match status" value="1"/>
</dbReference>
<dbReference type="PANTHER" id="PTHR19353">
    <property type="entry name" value="FATTY ACID DESATURASE 2"/>
    <property type="match status" value="1"/>
</dbReference>
<dbReference type="EMBL" id="MN739061">
    <property type="protein sequence ID" value="QHS86759.1"/>
    <property type="molecule type" value="Genomic_DNA"/>
</dbReference>
<name>A0A6C0B5C1_9ZZZZ</name>
<evidence type="ECO:0000313" key="3">
    <source>
        <dbReference type="EMBL" id="QHS86759.1"/>
    </source>
</evidence>
<reference evidence="3" key="1">
    <citation type="journal article" date="2020" name="Nature">
        <title>Giant virus diversity and host interactions through global metagenomics.</title>
        <authorList>
            <person name="Schulz F."/>
            <person name="Roux S."/>
            <person name="Paez-Espino D."/>
            <person name="Jungbluth S."/>
            <person name="Walsh D.A."/>
            <person name="Denef V.J."/>
            <person name="McMahon K.D."/>
            <person name="Konstantinidis K.T."/>
            <person name="Eloe-Fadrosh E.A."/>
            <person name="Kyrpides N.C."/>
            <person name="Woyke T."/>
        </authorList>
    </citation>
    <scope>NUCLEOTIDE SEQUENCE</scope>
    <source>
        <strain evidence="3">GVMAG-M-3300009422-16</strain>
    </source>
</reference>